<dbReference type="Gene3D" id="3.40.50.2000">
    <property type="entry name" value="Glycogen Phosphorylase B"/>
    <property type="match status" value="1"/>
</dbReference>
<dbReference type="EMBL" id="CM007653">
    <property type="protein sequence ID" value="ONI19053.1"/>
    <property type="molecule type" value="Genomic_DNA"/>
</dbReference>
<dbReference type="SUPFAM" id="SSF53756">
    <property type="entry name" value="UDP-Glycosyltransferase/glycogen phosphorylase"/>
    <property type="match status" value="1"/>
</dbReference>
<dbReference type="AlphaFoldDB" id="A0A251Q5J6"/>
<dbReference type="PANTHER" id="PTHR11926">
    <property type="entry name" value="GLUCOSYL/GLUCURONOSYL TRANSFERASES"/>
    <property type="match status" value="1"/>
</dbReference>
<protein>
    <submittedName>
        <fullName evidence="2">Uncharacterized protein</fullName>
    </submittedName>
</protein>
<dbReference type="STRING" id="3760.A0A251Q5J6"/>
<evidence type="ECO:0000256" key="1">
    <source>
        <dbReference type="ARBA" id="ARBA00009995"/>
    </source>
</evidence>
<dbReference type="PANTHER" id="PTHR11926:SF1555">
    <property type="entry name" value="UDP-GLYCOSYLTRANSFERASE 83A1-LIKE"/>
    <property type="match status" value="1"/>
</dbReference>
<evidence type="ECO:0000313" key="2">
    <source>
        <dbReference type="EMBL" id="ONI19053.1"/>
    </source>
</evidence>
<accession>A0A251Q5J6</accession>
<name>A0A251Q5J6_PRUPE</name>
<comment type="similarity">
    <text evidence="1">Belongs to the UDP-glycosyltransferase family.</text>
</comment>
<keyword evidence="3" id="KW-1185">Reference proteome</keyword>
<dbReference type="Proteomes" id="UP000006882">
    <property type="component" value="Chromosome G3"/>
</dbReference>
<organism evidence="2 3">
    <name type="scientific">Prunus persica</name>
    <name type="common">Peach</name>
    <name type="synonym">Amygdalus persica</name>
    <dbReference type="NCBI Taxonomy" id="3760"/>
    <lineage>
        <taxon>Eukaryota</taxon>
        <taxon>Viridiplantae</taxon>
        <taxon>Streptophyta</taxon>
        <taxon>Embryophyta</taxon>
        <taxon>Tracheophyta</taxon>
        <taxon>Spermatophyta</taxon>
        <taxon>Magnoliopsida</taxon>
        <taxon>eudicotyledons</taxon>
        <taxon>Gunneridae</taxon>
        <taxon>Pentapetalae</taxon>
        <taxon>rosids</taxon>
        <taxon>fabids</taxon>
        <taxon>Rosales</taxon>
        <taxon>Rosaceae</taxon>
        <taxon>Amygdaloideae</taxon>
        <taxon>Amygdaleae</taxon>
        <taxon>Prunus</taxon>
    </lineage>
</organism>
<dbReference type="Gramene" id="ONI19053">
    <property type="protein sequence ID" value="ONI19053"/>
    <property type="gene ID" value="PRUPE_3G255900"/>
</dbReference>
<reference evidence="2 3" key="1">
    <citation type="journal article" date="2013" name="Nat. Genet.">
        <title>The high-quality draft genome of peach (Prunus persica) identifies unique patterns of genetic diversity, domestication and genome evolution.</title>
        <authorList>
            <consortium name="International Peach Genome Initiative"/>
            <person name="Verde I."/>
            <person name="Abbott A.G."/>
            <person name="Scalabrin S."/>
            <person name="Jung S."/>
            <person name="Shu S."/>
            <person name="Marroni F."/>
            <person name="Zhebentyayeva T."/>
            <person name="Dettori M.T."/>
            <person name="Grimwood J."/>
            <person name="Cattonaro F."/>
            <person name="Zuccolo A."/>
            <person name="Rossini L."/>
            <person name="Jenkins J."/>
            <person name="Vendramin E."/>
            <person name="Meisel L.A."/>
            <person name="Decroocq V."/>
            <person name="Sosinski B."/>
            <person name="Prochnik S."/>
            <person name="Mitros T."/>
            <person name="Policriti A."/>
            <person name="Cipriani G."/>
            <person name="Dondini L."/>
            <person name="Ficklin S."/>
            <person name="Goodstein D.M."/>
            <person name="Xuan P."/>
            <person name="Del Fabbro C."/>
            <person name="Aramini V."/>
            <person name="Copetti D."/>
            <person name="Gonzalez S."/>
            <person name="Horner D.S."/>
            <person name="Falchi R."/>
            <person name="Lucas S."/>
            <person name="Mica E."/>
            <person name="Maldonado J."/>
            <person name="Lazzari B."/>
            <person name="Bielenberg D."/>
            <person name="Pirona R."/>
            <person name="Miculan M."/>
            <person name="Barakat A."/>
            <person name="Testolin R."/>
            <person name="Stella A."/>
            <person name="Tartarini S."/>
            <person name="Tonutti P."/>
            <person name="Arus P."/>
            <person name="Orellana A."/>
            <person name="Wells C."/>
            <person name="Main D."/>
            <person name="Vizzotto G."/>
            <person name="Silva H."/>
            <person name="Salamini F."/>
            <person name="Schmutz J."/>
            <person name="Morgante M."/>
            <person name="Rokhsar D.S."/>
        </authorList>
    </citation>
    <scope>NUCLEOTIDE SEQUENCE [LARGE SCALE GENOMIC DNA]</scope>
    <source>
        <strain evidence="3">cv. Nemared</strain>
    </source>
</reference>
<gene>
    <name evidence="2" type="ORF">PRUPE_3G255900</name>
</gene>
<sequence length="223" mass="24654">MELSRCLAKHGIKVTSVNTEHIHMQMQNALAMEDDDIGFIYLGWALEIAEKKALKRAAFCRGAAALLVLGFSIPKLIDEGVIGNDGTPTKEQVIKLLSPDMPGMNTANLVWACLGSKALQKNMFELMVRNNKSIKLADWLLCNSTYDLEPAEILPIGPLLASNRLKDSAGNLWLGDSCLNWLDQQPPQSFIYVLLVGSQFLIQNNSKNWPWGLSSPIDHFVGC</sequence>
<evidence type="ECO:0000313" key="3">
    <source>
        <dbReference type="Proteomes" id="UP000006882"/>
    </source>
</evidence>
<proteinExistence type="inferred from homology"/>